<dbReference type="InterPro" id="IPR031152">
    <property type="entry name" value="PLXDC"/>
</dbReference>
<dbReference type="GeneID" id="112684360"/>
<dbReference type="Gene3D" id="3.30.1680.10">
    <property type="entry name" value="ligand-binding face of the semaphorins, domain 2"/>
    <property type="match status" value="2"/>
</dbReference>
<keyword evidence="2 6" id="KW-0812">Transmembrane</keyword>
<proteinExistence type="predicted"/>
<feature type="chain" id="PRO_5044666562" evidence="7">
    <location>
        <begin position="23"/>
        <end position="760"/>
    </location>
</feature>
<reference evidence="10 11" key="1">
    <citation type="submission" date="2025-04" db="UniProtKB">
        <authorList>
            <consortium name="RefSeq"/>
        </authorList>
    </citation>
    <scope>IDENTIFICATION</scope>
    <source>
        <tissue evidence="10 11">Whole body</tissue>
    </source>
</reference>
<dbReference type="RefSeq" id="XP_025411633.1">
    <property type="nucleotide sequence ID" value="XM_025555848.1"/>
</dbReference>
<keyword evidence="4 6" id="KW-1133">Transmembrane helix</keyword>
<dbReference type="RefSeq" id="XP_025411632.1">
    <property type="nucleotide sequence ID" value="XM_025555847.1"/>
</dbReference>
<evidence type="ECO:0000313" key="10">
    <source>
        <dbReference type="RefSeq" id="XP_025411630.1"/>
    </source>
</evidence>
<keyword evidence="5" id="KW-0325">Glycoprotein</keyword>
<dbReference type="InterPro" id="IPR016201">
    <property type="entry name" value="PSI"/>
</dbReference>
<evidence type="ECO:0000313" key="9">
    <source>
        <dbReference type="Proteomes" id="UP000694846"/>
    </source>
</evidence>
<dbReference type="PANTHER" id="PTHR13055">
    <property type="entry name" value="TUMOR ENDOTHELIAL MARKER 7 RELATED"/>
    <property type="match status" value="1"/>
</dbReference>
<sequence>MLYKTIHWSLLFVCVTISSVFSHEEYFYKIITPGNRVLDVDIITLPNMRTKRFAEPLQQKNTSIQAPTDNVNGLKPSTPEPMDLDFPSITNKTLLEHNITISKNDSHVYYNSTTINNKSVFDKYWVELTNHPNANIHKSLSDSHRAAATLSLKFQFPFYGHILNSTTIATGGFLYLGDYIYSWLATSQYVAPLMANFDLSTTNETNIYYMDNGTAFTVTWHNVVLQDKPDVGGFTFQTTLYSNGNIVFVYKHLPIKIQDIIPFNHPVKIGLSDAYTIENTEYFMRRKTIYEYHRIAFPMNEITNGTVILLTPLPTCLEKKNCTSCMKKDIDFECYWCDNRCSSGVDRHYQEWHKKGCRKLKLNDKDICSTEVTPYTIGTPEPLDLDFPSTITNQTLLDHNITNSKNDSHIYYNSTIINNKSIFDKYWVDLINHPKANIHEMLSDSHRRAATISLKFQFPFYGLLINSTTITTGGFLYLGDYIHSWLAATQYVAPLMANFDLSTSNVSNIYYMENDTALTVTWQDVILQDKPDVGKFTFQTTIHSNGNIIFAYKNLPINLKEINATNHPVKIGLSDAYVIDKVLFFVRRKTIYEYHRISFHEDEVTNGTVIILIALPTCMERKNCTSCMKKDINYDCYWCDNRCSSGVDRNRQEWLKKDCEKLKLYNNKDICIADKPIPTFNNSSGTESVKSESHTDSSHSNTSLFFITLCFSLIIMSTVWVLYAYLNPHTQSGQILIRYRPTQWGWNKGEARYTAATIHM</sequence>
<dbReference type="Proteomes" id="UP000694846">
    <property type="component" value="Unplaced"/>
</dbReference>
<evidence type="ECO:0000256" key="1">
    <source>
        <dbReference type="ARBA" id="ARBA00004479"/>
    </source>
</evidence>
<dbReference type="AlphaFoldDB" id="A0A8B8FLZ0"/>
<feature type="signal peptide" evidence="7">
    <location>
        <begin position="1"/>
        <end position="22"/>
    </location>
</feature>
<evidence type="ECO:0000256" key="3">
    <source>
        <dbReference type="ARBA" id="ARBA00022729"/>
    </source>
</evidence>
<evidence type="ECO:0000313" key="12">
    <source>
        <dbReference type="RefSeq" id="XP_025411633.1"/>
    </source>
</evidence>
<dbReference type="SMART" id="SM00423">
    <property type="entry name" value="PSI"/>
    <property type="match status" value="2"/>
</dbReference>
<gene>
    <name evidence="10 11 12" type="primary">LOC112684360</name>
</gene>
<protein>
    <submittedName>
        <fullName evidence="10 11">Uncharacterized protein LOC112684360</fullName>
    </submittedName>
</protein>
<evidence type="ECO:0000313" key="11">
    <source>
        <dbReference type="RefSeq" id="XP_025411632.1"/>
    </source>
</evidence>
<keyword evidence="3 7" id="KW-0732">Signal</keyword>
<feature type="domain" description="PSI" evidence="8">
    <location>
        <begin position="315"/>
        <end position="358"/>
    </location>
</feature>
<evidence type="ECO:0000259" key="8">
    <source>
        <dbReference type="SMART" id="SM00423"/>
    </source>
</evidence>
<evidence type="ECO:0000256" key="7">
    <source>
        <dbReference type="SAM" id="SignalP"/>
    </source>
</evidence>
<dbReference type="RefSeq" id="XP_025411630.1">
    <property type="nucleotide sequence ID" value="XM_025555845.1"/>
</dbReference>
<feature type="transmembrane region" description="Helical" evidence="6">
    <location>
        <begin position="704"/>
        <end position="726"/>
    </location>
</feature>
<evidence type="ECO:0000256" key="4">
    <source>
        <dbReference type="ARBA" id="ARBA00022989"/>
    </source>
</evidence>
<dbReference type="PANTHER" id="PTHR13055:SF12">
    <property type="entry name" value="LD40707P"/>
    <property type="match status" value="1"/>
</dbReference>
<evidence type="ECO:0000256" key="5">
    <source>
        <dbReference type="ARBA" id="ARBA00023180"/>
    </source>
</evidence>
<feature type="domain" description="PSI" evidence="8">
    <location>
        <begin position="617"/>
        <end position="660"/>
    </location>
</feature>
<evidence type="ECO:0000256" key="6">
    <source>
        <dbReference type="SAM" id="Phobius"/>
    </source>
</evidence>
<dbReference type="GO" id="GO:0016020">
    <property type="term" value="C:membrane"/>
    <property type="evidence" value="ECO:0007669"/>
    <property type="project" value="UniProtKB-SubCell"/>
</dbReference>
<name>A0A8B8FLZ0_9HEMI</name>
<organism evidence="9 12">
    <name type="scientific">Sipha flava</name>
    <name type="common">yellow sugarcane aphid</name>
    <dbReference type="NCBI Taxonomy" id="143950"/>
    <lineage>
        <taxon>Eukaryota</taxon>
        <taxon>Metazoa</taxon>
        <taxon>Ecdysozoa</taxon>
        <taxon>Arthropoda</taxon>
        <taxon>Hexapoda</taxon>
        <taxon>Insecta</taxon>
        <taxon>Pterygota</taxon>
        <taxon>Neoptera</taxon>
        <taxon>Paraneoptera</taxon>
        <taxon>Hemiptera</taxon>
        <taxon>Sternorrhyncha</taxon>
        <taxon>Aphidomorpha</taxon>
        <taxon>Aphidoidea</taxon>
        <taxon>Aphididae</taxon>
        <taxon>Sipha</taxon>
    </lineage>
</organism>
<comment type="subcellular location">
    <subcellularLocation>
        <location evidence="1">Membrane</location>
        <topology evidence="1">Single-pass type I membrane protein</topology>
    </subcellularLocation>
</comment>
<keyword evidence="6" id="KW-0472">Membrane</keyword>
<keyword evidence="9" id="KW-1185">Reference proteome</keyword>
<dbReference type="OrthoDB" id="6285106at2759"/>
<evidence type="ECO:0000256" key="2">
    <source>
        <dbReference type="ARBA" id="ARBA00022692"/>
    </source>
</evidence>
<accession>A0A8B8FLZ0</accession>